<sequence length="895" mass="94526">MRLRGDDRAVTVQVGAVLLLGILVISLSIFQTTVVPNENEQVEFQHNQVVQEDMQSFRSAVTRAGGVGLTQSVAVRLGTQYPERALFINPPPPTGTLQTGTNSDVEIQNARALDDETSDYWDGASQGFTTTSVRYSPSYNVYQNAPTTVYEGSVLYNEFDGGTTIAQSQQSVVDGRTISLVAIDGELSRSQLGAVAVDVRPKSVSQRTVTVEGDGDPVTVLVPTSLDASVWQNTLLADEYDDPSTPDDPDKYVAEVNPTGGNAVEIVFEPGYQYNLNLAKVGVGTGVDEPEPAYATTVSGDEQVVPEGTTRQFVVEVRDQFNNPLSGVELNSPTITNSAQAGNDSVAFAGASETNSDGQVVVEYTAPDDVDGEQTAEVEVGFGSIDEEKVTVSLRVEDSNDSGSGGNGGSNINPGDPGSVTQKGAVIADTNQVLVTLENTGDERRIIDEVRLNFYYEDSQGQAGTSPPTTAEFNNGEATLNIRGAFKDVFEIVEGDNENSLSLRFFTDQNRNGEYDVQEGDFFVFTVLYDNDDAATYFVAPTDTDEPINADFSYSPSSPASSETISFDATSTTDDDTDSRSYSWEFGDGTTATGAQPSHTYSSAGTYAVNLTVEDSGGEFDTYSRLIEVTAGGGGGGGGNTGPTANAGPNTGVDEGQTVELDGTGSSDPDGSISSYSWTITDDNGASVSLRDANTATPVFDASSANVGSDTPVTVELTVEDNDGATSSDTVQVTVRDTGGSNSPQTLYPDQFDDQNGGDAAIPPNNPQGIMSAFSQMQTDNNQYAQLQPGGSQNKEMSIGVATNGVDTSATTYELEVRHGYENGAKAATLQIVDSSGTVLQSQSLTPTGSTATTSISLNTQATNSVQNNGQLYVVYTKSNDNKNLYVYYQRLVAS</sequence>
<accession>A0A1G9TPZ2</accession>
<feature type="region of interest" description="Disordered" evidence="1">
    <location>
        <begin position="634"/>
        <end position="671"/>
    </location>
</feature>
<dbReference type="InterPro" id="IPR035986">
    <property type="entry name" value="PKD_dom_sf"/>
</dbReference>
<keyword evidence="2" id="KW-0812">Transmembrane</keyword>
<dbReference type="SUPFAM" id="SSF49299">
    <property type="entry name" value="PKD domain"/>
    <property type="match status" value="2"/>
</dbReference>
<feature type="transmembrane region" description="Helical" evidence="2">
    <location>
        <begin position="12"/>
        <end position="30"/>
    </location>
</feature>
<dbReference type="Proteomes" id="UP000199451">
    <property type="component" value="Unassembled WGS sequence"/>
</dbReference>
<dbReference type="PROSITE" id="PS50093">
    <property type="entry name" value="PKD"/>
    <property type="match status" value="1"/>
</dbReference>
<dbReference type="EMBL" id="FNHL01000002">
    <property type="protein sequence ID" value="SDM49185.1"/>
    <property type="molecule type" value="Genomic_DNA"/>
</dbReference>
<name>A0A1G9TPZ2_9EURY</name>
<feature type="compositionally biased region" description="Low complexity" evidence="1">
    <location>
        <begin position="553"/>
        <end position="572"/>
    </location>
</feature>
<dbReference type="InterPro" id="IPR000601">
    <property type="entry name" value="PKD_dom"/>
</dbReference>
<evidence type="ECO:0000256" key="2">
    <source>
        <dbReference type="SAM" id="Phobius"/>
    </source>
</evidence>
<dbReference type="InterPro" id="IPR022409">
    <property type="entry name" value="PKD/Chitinase_dom"/>
</dbReference>
<feature type="compositionally biased region" description="Low complexity" evidence="1">
    <location>
        <begin position="410"/>
        <end position="419"/>
    </location>
</feature>
<reference evidence="5" key="1">
    <citation type="submission" date="2016-10" db="EMBL/GenBank/DDBJ databases">
        <authorList>
            <person name="Varghese N."/>
            <person name="Submissions S."/>
        </authorList>
    </citation>
    <scope>NUCLEOTIDE SEQUENCE [LARGE SCALE GENOMIC DNA]</scope>
    <source>
        <strain evidence="5">CGMCC 1.10119</strain>
    </source>
</reference>
<dbReference type="AlphaFoldDB" id="A0A1G9TPZ2"/>
<feature type="compositionally biased region" description="Polar residues" evidence="1">
    <location>
        <begin position="735"/>
        <end position="748"/>
    </location>
</feature>
<dbReference type="Pfam" id="PF18911">
    <property type="entry name" value="PKD_4"/>
    <property type="match status" value="1"/>
</dbReference>
<feature type="region of interest" description="Disordered" evidence="1">
    <location>
        <begin position="735"/>
        <end position="767"/>
    </location>
</feature>
<dbReference type="RefSeq" id="WP_089696881.1">
    <property type="nucleotide sequence ID" value="NZ_FNHL01000002.1"/>
</dbReference>
<organism evidence="4 5">
    <name type="scientific">Halogranum gelatinilyticum</name>
    <dbReference type="NCBI Taxonomy" id="660521"/>
    <lineage>
        <taxon>Archaea</taxon>
        <taxon>Methanobacteriati</taxon>
        <taxon>Methanobacteriota</taxon>
        <taxon>Stenosarchaea group</taxon>
        <taxon>Halobacteria</taxon>
        <taxon>Halobacteriales</taxon>
        <taxon>Haloferacaceae</taxon>
    </lineage>
</organism>
<keyword evidence="5" id="KW-1185">Reference proteome</keyword>
<evidence type="ECO:0000313" key="4">
    <source>
        <dbReference type="EMBL" id="SDM49185.1"/>
    </source>
</evidence>
<feature type="compositionally biased region" description="Polar residues" evidence="1">
    <location>
        <begin position="590"/>
        <end position="601"/>
    </location>
</feature>
<feature type="region of interest" description="Disordered" evidence="1">
    <location>
        <begin position="397"/>
        <end position="422"/>
    </location>
</feature>
<keyword evidence="2" id="KW-0472">Membrane</keyword>
<feature type="region of interest" description="Disordered" evidence="1">
    <location>
        <begin position="553"/>
        <end position="601"/>
    </location>
</feature>
<feature type="compositionally biased region" description="Low complexity" evidence="1">
    <location>
        <begin position="642"/>
        <end position="652"/>
    </location>
</feature>
<keyword evidence="2" id="KW-1133">Transmembrane helix</keyword>
<proteinExistence type="predicted"/>
<evidence type="ECO:0000256" key="1">
    <source>
        <dbReference type="SAM" id="MobiDB-lite"/>
    </source>
</evidence>
<evidence type="ECO:0000313" key="5">
    <source>
        <dbReference type="Proteomes" id="UP000199451"/>
    </source>
</evidence>
<dbReference type="Pfam" id="PF22352">
    <property type="entry name" value="K319L-like_PKD"/>
    <property type="match status" value="1"/>
</dbReference>
<protein>
    <submittedName>
        <fullName evidence="4">PKD domain-containing protein</fullName>
    </submittedName>
</protein>
<dbReference type="InterPro" id="IPR013783">
    <property type="entry name" value="Ig-like_fold"/>
</dbReference>
<dbReference type="OrthoDB" id="121941at2157"/>
<gene>
    <name evidence="4" type="ORF">SAMN04487949_1841</name>
</gene>
<dbReference type="SMART" id="SM00089">
    <property type="entry name" value="PKD"/>
    <property type="match status" value="2"/>
</dbReference>
<dbReference type="CDD" id="cd00146">
    <property type="entry name" value="PKD"/>
    <property type="match status" value="2"/>
</dbReference>
<evidence type="ECO:0000259" key="3">
    <source>
        <dbReference type="PROSITE" id="PS50093"/>
    </source>
</evidence>
<feature type="domain" description="PKD" evidence="3">
    <location>
        <begin position="548"/>
        <end position="634"/>
    </location>
</feature>
<dbReference type="STRING" id="660521.SAMN04487949_1841"/>
<feature type="compositionally biased region" description="Low complexity" evidence="1">
    <location>
        <begin position="662"/>
        <end position="671"/>
    </location>
</feature>
<dbReference type="Gene3D" id="2.60.40.10">
    <property type="entry name" value="Immunoglobulins"/>
    <property type="match status" value="3"/>
</dbReference>